<dbReference type="RefSeq" id="WP_171898853.1">
    <property type="nucleotide sequence ID" value="NZ_LOCQ01000006.1"/>
</dbReference>
<sequence>DVHSPQFNIDGGLARFSGELAGVIGTFSLVRSPTRAGPAGNAGSGSGYDLTGPGLYFYDGVNSLPYIELGEYIT</sequence>
<feature type="non-terminal residue" evidence="1">
    <location>
        <position position="1"/>
    </location>
</feature>
<protein>
    <submittedName>
        <fullName evidence="1">Uncharacterized protein</fullName>
    </submittedName>
</protein>
<dbReference type="Proteomes" id="UP000092713">
    <property type="component" value="Unassembled WGS sequence"/>
</dbReference>
<evidence type="ECO:0000313" key="1">
    <source>
        <dbReference type="EMBL" id="OBV41705.1"/>
    </source>
</evidence>
<dbReference type="STRING" id="1747903.ASR47_10571"/>
<dbReference type="AlphaFoldDB" id="A0A1A7CAB3"/>
<organism evidence="1 2">
    <name type="scientific">Janthinobacterium psychrotolerans</name>
    <dbReference type="NCBI Taxonomy" id="1747903"/>
    <lineage>
        <taxon>Bacteria</taxon>
        <taxon>Pseudomonadati</taxon>
        <taxon>Pseudomonadota</taxon>
        <taxon>Betaproteobacteria</taxon>
        <taxon>Burkholderiales</taxon>
        <taxon>Oxalobacteraceae</taxon>
        <taxon>Janthinobacterium</taxon>
    </lineage>
</organism>
<reference evidence="1 2" key="1">
    <citation type="submission" date="2016-04" db="EMBL/GenBank/DDBJ databases">
        <title>Draft genome sequence of Janthinobacterium psychrotolerans sp. nov., isolated from freshwater sediments in Denmark.</title>
        <authorList>
            <person name="Gong X."/>
            <person name="Skrivergaard S."/>
            <person name="Korsgaard B.S."/>
            <person name="Schreiber L."/>
            <person name="Marshall I.P."/>
            <person name="Finster K."/>
            <person name="Schramm A."/>
        </authorList>
    </citation>
    <scope>NUCLEOTIDE SEQUENCE [LARGE SCALE GENOMIC DNA]</scope>
    <source>
        <strain evidence="1 2">S3-2</strain>
    </source>
</reference>
<keyword evidence="2" id="KW-1185">Reference proteome</keyword>
<accession>A0A1A7CAB3</accession>
<dbReference type="EMBL" id="LOCQ01000006">
    <property type="protein sequence ID" value="OBV41705.1"/>
    <property type="molecule type" value="Genomic_DNA"/>
</dbReference>
<gene>
    <name evidence="1" type="ORF">ASR47_10571</name>
</gene>
<comment type="caution">
    <text evidence="1">The sequence shown here is derived from an EMBL/GenBank/DDBJ whole genome shotgun (WGS) entry which is preliminary data.</text>
</comment>
<proteinExistence type="predicted"/>
<evidence type="ECO:0000313" key="2">
    <source>
        <dbReference type="Proteomes" id="UP000092713"/>
    </source>
</evidence>
<name>A0A1A7CAB3_9BURK</name>